<reference evidence="3" key="1">
    <citation type="submission" date="2015-08" db="EMBL/GenBank/DDBJ databases">
        <title>Complete DNA Sequence of Pseudomonas syringae pv. actinidiae, the Causal Agent of Kiwifruit Canker Disease.</title>
        <authorList>
            <person name="Rikkerink E.H.A."/>
            <person name="Fineran P.C."/>
        </authorList>
    </citation>
    <scope>NUCLEOTIDE SEQUENCE</scope>
    <source>
        <strain evidence="3">SkMP5</strain>
    </source>
</reference>
<keyword evidence="1" id="KW-0175">Coiled coil</keyword>
<dbReference type="Gene3D" id="2.40.50.100">
    <property type="match status" value="1"/>
</dbReference>
<evidence type="ECO:0000259" key="2">
    <source>
        <dbReference type="Pfam" id="PF25989"/>
    </source>
</evidence>
<dbReference type="GO" id="GO:0015562">
    <property type="term" value="F:efflux transmembrane transporter activity"/>
    <property type="evidence" value="ECO:0007669"/>
    <property type="project" value="TreeGrafter"/>
</dbReference>
<dbReference type="PANTHER" id="PTHR30469">
    <property type="entry name" value="MULTIDRUG RESISTANCE PROTEIN MDTA"/>
    <property type="match status" value="1"/>
</dbReference>
<proteinExistence type="predicted"/>
<name>A0A0K8QM13_9GAMM</name>
<feature type="coiled-coil region" evidence="1">
    <location>
        <begin position="154"/>
        <end position="188"/>
    </location>
</feature>
<dbReference type="AlphaFoldDB" id="A0A0K8QM13"/>
<dbReference type="Proteomes" id="UP000253740">
    <property type="component" value="Unassembled WGS sequence"/>
</dbReference>
<dbReference type="STRING" id="1475481.GCA_000953855_00779"/>
<dbReference type="PANTHER" id="PTHR30469:SF15">
    <property type="entry name" value="HLYD FAMILY OF SECRETION PROTEINS"/>
    <property type="match status" value="1"/>
</dbReference>
<evidence type="ECO:0000313" key="4">
    <source>
        <dbReference type="Proteomes" id="UP000253740"/>
    </source>
</evidence>
<feature type="domain" description="YknX-like C-terminal permuted SH3-like" evidence="2">
    <location>
        <begin position="326"/>
        <end position="393"/>
    </location>
</feature>
<dbReference type="InterPro" id="IPR058637">
    <property type="entry name" value="YknX-like_C"/>
</dbReference>
<accession>A0A0K8QM13</accession>
<keyword evidence="4" id="KW-1185">Reference proteome</keyword>
<sequence>MNAKQRIVRWSLIACALLAAAALAVWWLRPAPLPVEVAEVRRAPFVQSFVEEGRTRLEHRYLVAAPVGGMLHRMTLREGDPVRAGQRVAEVEPSVAALNDPAQRARLRAETDAAGEAEDAARHALQAADTALRLARSDLTRLQGMRAVVAPSALDAAAARAEEAAQRRDAAQAELAAAAQRHAAYERLLALEGRGGGQVLALTAPIDGVVIRRYQESAVPVAVGQAILEIGDPRDLEIEVQALSADAVKLRAGMRALIHEWGGAHTLEARVRRIEPGAFTKVSALGVEEQRTYVRLDFTSPYAEWAQLGDGYRVEVEFVLSEGADVLQVPSGALVRDGDRWTVFAVRGGRARAVPVQIGRRGSGATEIRAGVRAGERIVAWPDDRIVDGVRVRALPGAAATPGS</sequence>
<dbReference type="OrthoDB" id="9791520at2"/>
<organism evidence="3">
    <name type="scientific">Mizugakiibacter sediminis</name>
    <dbReference type="NCBI Taxonomy" id="1475481"/>
    <lineage>
        <taxon>Bacteria</taxon>
        <taxon>Pseudomonadati</taxon>
        <taxon>Pseudomonadota</taxon>
        <taxon>Gammaproteobacteria</taxon>
        <taxon>Lysobacterales</taxon>
        <taxon>Rhodanobacteraceae</taxon>
        <taxon>Mizugakiibacter</taxon>
    </lineage>
</organism>
<dbReference type="GO" id="GO:1990281">
    <property type="term" value="C:efflux pump complex"/>
    <property type="evidence" value="ECO:0007669"/>
    <property type="project" value="TreeGrafter"/>
</dbReference>
<protein>
    <submittedName>
        <fullName evidence="3">RND family efflux transporter, MFP subunit</fullName>
    </submittedName>
</protein>
<dbReference type="Gene3D" id="2.40.420.20">
    <property type="match status" value="1"/>
</dbReference>
<evidence type="ECO:0000256" key="1">
    <source>
        <dbReference type="SAM" id="Coils"/>
    </source>
</evidence>
<evidence type="ECO:0000313" key="3">
    <source>
        <dbReference type="EMBL" id="GAP65477.1"/>
    </source>
</evidence>
<gene>
    <name evidence="3" type="ORF">MBSD_n0767</name>
</gene>
<dbReference type="EMBL" id="DF970161">
    <property type="protein sequence ID" value="GAP65477.1"/>
    <property type="molecule type" value="Genomic_DNA"/>
</dbReference>
<dbReference type="Pfam" id="PF25989">
    <property type="entry name" value="YknX_C"/>
    <property type="match status" value="1"/>
</dbReference>